<evidence type="ECO:0000256" key="5">
    <source>
        <dbReference type="ARBA" id="ARBA00013376"/>
    </source>
</evidence>
<feature type="active site" description="Proton donor" evidence="11">
    <location>
        <position position="245"/>
    </location>
</feature>
<dbReference type="InterPro" id="IPR016204">
    <property type="entry name" value="HDH"/>
</dbReference>
<keyword evidence="7 13" id="KW-0791">Threonine biosynthesis</keyword>
<dbReference type="SUPFAM" id="SSF55021">
    <property type="entry name" value="ACT-like"/>
    <property type="match status" value="1"/>
</dbReference>
<dbReference type="GO" id="GO:0050661">
    <property type="term" value="F:NADP binding"/>
    <property type="evidence" value="ECO:0007669"/>
    <property type="project" value="InterPro"/>
</dbReference>
<evidence type="ECO:0000259" key="15">
    <source>
        <dbReference type="PROSITE" id="PS51671"/>
    </source>
</evidence>
<dbReference type="PROSITE" id="PS51671">
    <property type="entry name" value="ACT"/>
    <property type="match status" value="1"/>
</dbReference>
<dbReference type="PIRSF" id="PIRSF000098">
    <property type="entry name" value="Homoser_dehydrog"/>
    <property type="match status" value="1"/>
</dbReference>
<keyword evidence="8 12" id="KW-0521">NADP</keyword>
<evidence type="ECO:0000256" key="4">
    <source>
        <dbReference type="ARBA" id="ARBA00013213"/>
    </source>
</evidence>
<dbReference type="CDD" id="cd04881">
    <property type="entry name" value="ACT_HSDH-Hom"/>
    <property type="match status" value="1"/>
</dbReference>
<comment type="caution">
    <text evidence="16">The sequence shown here is derived from an EMBL/GenBank/DDBJ whole genome shotgun (WGS) entry which is preliminary data.</text>
</comment>
<dbReference type="GO" id="GO:0009086">
    <property type="term" value="P:methionine biosynthetic process"/>
    <property type="evidence" value="ECO:0007669"/>
    <property type="project" value="UniProtKB-KW"/>
</dbReference>
<keyword evidence="6 13" id="KW-0028">Amino-acid biosynthesis</keyword>
<feature type="binding site" evidence="12">
    <location>
        <begin position="45"/>
        <end position="52"/>
    </location>
    <ligand>
        <name>NADP(+)</name>
        <dbReference type="ChEBI" id="CHEBI:58349"/>
    </ligand>
</feature>
<proteinExistence type="inferred from homology"/>
<dbReference type="Proteomes" id="UP000600139">
    <property type="component" value="Unassembled WGS sequence"/>
</dbReference>
<dbReference type="SUPFAM" id="SSF55347">
    <property type="entry name" value="Glyceraldehyde-3-phosphate dehydrogenase-like, C-terminal domain"/>
    <property type="match status" value="1"/>
</dbReference>
<evidence type="ECO:0000256" key="9">
    <source>
        <dbReference type="ARBA" id="ARBA00023002"/>
    </source>
</evidence>
<evidence type="ECO:0000256" key="10">
    <source>
        <dbReference type="ARBA" id="ARBA00023167"/>
    </source>
</evidence>
<dbReference type="Gene3D" id="3.40.50.720">
    <property type="entry name" value="NAD(P)-binding Rossmann-like Domain"/>
    <property type="match status" value="1"/>
</dbReference>
<dbReference type="EC" id="1.1.1.3" evidence="4 13"/>
<keyword evidence="17" id="KW-1185">Reference proteome</keyword>
<name>A0A934R1C7_9BACT</name>
<dbReference type="GO" id="GO:0004412">
    <property type="term" value="F:homoserine dehydrogenase activity"/>
    <property type="evidence" value="ECO:0007669"/>
    <property type="project" value="UniProtKB-EC"/>
</dbReference>
<accession>A0A934R1C7</accession>
<dbReference type="SUPFAM" id="SSF51735">
    <property type="entry name" value="NAD(P)-binding Rossmann-fold domains"/>
    <property type="match status" value="1"/>
</dbReference>
<keyword evidence="10 13" id="KW-0486">Methionine biosynthesis</keyword>
<dbReference type="InterPro" id="IPR005106">
    <property type="entry name" value="Asp/hSer_DH_NAD-bd"/>
</dbReference>
<evidence type="ECO:0000256" key="7">
    <source>
        <dbReference type="ARBA" id="ARBA00022697"/>
    </source>
</evidence>
<evidence type="ECO:0000256" key="14">
    <source>
        <dbReference type="RuleBase" id="RU004171"/>
    </source>
</evidence>
<dbReference type="PANTHER" id="PTHR43331:SF1">
    <property type="entry name" value="HOMOSERINE DEHYDROGENASE"/>
    <property type="match status" value="1"/>
</dbReference>
<evidence type="ECO:0000256" key="13">
    <source>
        <dbReference type="RuleBase" id="RU000579"/>
    </source>
</evidence>
<comment type="pathway">
    <text evidence="1 13">Amino-acid biosynthesis; L-threonine biosynthesis; L-threonine from L-aspartate: step 3/5.</text>
</comment>
<dbReference type="InterPro" id="IPR036291">
    <property type="entry name" value="NAD(P)-bd_dom_sf"/>
</dbReference>
<keyword evidence="9 13" id="KW-0560">Oxidoreductase</keyword>
<dbReference type="Pfam" id="PF00742">
    <property type="entry name" value="Homoserine_dh"/>
    <property type="match status" value="1"/>
</dbReference>
<gene>
    <name evidence="16" type="ORF">JIN84_03600</name>
</gene>
<evidence type="ECO:0000256" key="6">
    <source>
        <dbReference type="ARBA" id="ARBA00022605"/>
    </source>
</evidence>
<evidence type="ECO:0000256" key="3">
    <source>
        <dbReference type="ARBA" id="ARBA00006753"/>
    </source>
</evidence>
<evidence type="ECO:0000256" key="8">
    <source>
        <dbReference type="ARBA" id="ARBA00022857"/>
    </source>
</evidence>
<comment type="pathway">
    <text evidence="2 13">Amino-acid biosynthesis; L-methionine biosynthesis via de novo pathway; L-homoserine from L-aspartate: step 3/3.</text>
</comment>
<evidence type="ECO:0000256" key="2">
    <source>
        <dbReference type="ARBA" id="ARBA00005062"/>
    </source>
</evidence>
<dbReference type="InterPro" id="IPR002912">
    <property type="entry name" value="ACT_dom"/>
</dbReference>
<sequence length="474" mass="50112">MATGWKPNASSTSRPEFRFSGLDSGRNAATVRRVTSCSSLGIGLAGFGTVGSGVWNTLERNGSLISDRTGGGVTLHIAKILVRDLAKARATNGDAPADILTTNWRALVEDPAVDIVVELIGGTTDAYEIVAAALRAKKPVVTGNKALLAERGVELFALSREMDTPIHFEAAVAGGIPIIRTVQDSFVGNRIHSFSGIINGTSNYILGRMTDAGLTFEDALGEAQKLGYAEADPALDVNGWDAAHKAILLATLAYGFPISPADIHVSGIEQVRPTDINFAKNLGYAVKLLAVIREHGDGAVELRIQPSFIAKTNILASVHGVFNAVAVHGDAAGESLFYGRGAGQDPTASSVVADLVEAARGLRQASGHRGFLPYREIGNILPVGETSTAYYVRFDVTDRPGVVAEIARVLADHRIGISGTHSPVNPSNPDAEFVDMVFLLHTCPFGKLRQALTEIEALDCINSAPVVFRIENLG</sequence>
<comment type="catalytic activity">
    <reaction evidence="13">
        <text>L-homoserine + NADP(+) = L-aspartate 4-semialdehyde + NADPH + H(+)</text>
        <dbReference type="Rhea" id="RHEA:15761"/>
        <dbReference type="ChEBI" id="CHEBI:15378"/>
        <dbReference type="ChEBI" id="CHEBI:57476"/>
        <dbReference type="ChEBI" id="CHEBI:57783"/>
        <dbReference type="ChEBI" id="CHEBI:58349"/>
        <dbReference type="ChEBI" id="CHEBI:537519"/>
        <dbReference type="EC" id="1.1.1.3"/>
    </reaction>
</comment>
<dbReference type="PANTHER" id="PTHR43331">
    <property type="entry name" value="HOMOSERINE DEHYDROGENASE"/>
    <property type="match status" value="1"/>
</dbReference>
<feature type="binding site" evidence="12">
    <location>
        <position position="145"/>
    </location>
    <ligand>
        <name>NADPH</name>
        <dbReference type="ChEBI" id="CHEBI:57783"/>
    </ligand>
</feature>
<feature type="binding site" evidence="12">
    <location>
        <position position="230"/>
    </location>
    <ligand>
        <name>L-homoserine</name>
        <dbReference type="ChEBI" id="CHEBI:57476"/>
    </ligand>
</feature>
<dbReference type="Gene3D" id="3.30.360.10">
    <property type="entry name" value="Dihydrodipicolinate Reductase, domain 2"/>
    <property type="match status" value="1"/>
</dbReference>
<dbReference type="FunFam" id="3.30.360.10:FF:000005">
    <property type="entry name" value="Homoserine dehydrogenase"/>
    <property type="match status" value="1"/>
</dbReference>
<dbReference type="AlphaFoldDB" id="A0A934R1C7"/>
<dbReference type="EMBL" id="JAENIK010000004">
    <property type="protein sequence ID" value="MBK1814682.1"/>
    <property type="molecule type" value="Genomic_DNA"/>
</dbReference>
<evidence type="ECO:0000313" key="16">
    <source>
        <dbReference type="EMBL" id="MBK1814682.1"/>
    </source>
</evidence>
<evidence type="ECO:0000313" key="17">
    <source>
        <dbReference type="Proteomes" id="UP000600139"/>
    </source>
</evidence>
<evidence type="ECO:0000256" key="1">
    <source>
        <dbReference type="ARBA" id="ARBA00005056"/>
    </source>
</evidence>
<feature type="domain" description="ACT" evidence="15">
    <location>
        <begin position="391"/>
        <end position="474"/>
    </location>
</feature>
<dbReference type="InterPro" id="IPR045865">
    <property type="entry name" value="ACT-like_dom_sf"/>
</dbReference>
<evidence type="ECO:0000256" key="11">
    <source>
        <dbReference type="PIRSR" id="PIRSR000098-1"/>
    </source>
</evidence>
<dbReference type="NCBIfam" id="NF004976">
    <property type="entry name" value="PRK06349.1"/>
    <property type="match status" value="1"/>
</dbReference>
<dbReference type="Gene3D" id="3.30.70.260">
    <property type="match status" value="1"/>
</dbReference>
<dbReference type="PROSITE" id="PS01042">
    <property type="entry name" value="HOMOSER_DHGENASE"/>
    <property type="match status" value="1"/>
</dbReference>
<evidence type="ECO:0000256" key="12">
    <source>
        <dbReference type="PIRSR" id="PIRSR000098-2"/>
    </source>
</evidence>
<dbReference type="GO" id="GO:0009088">
    <property type="term" value="P:threonine biosynthetic process"/>
    <property type="evidence" value="ECO:0007669"/>
    <property type="project" value="UniProtKB-KW"/>
</dbReference>
<dbReference type="Pfam" id="PF03447">
    <property type="entry name" value="NAD_binding_3"/>
    <property type="match status" value="1"/>
</dbReference>
<comment type="similarity">
    <text evidence="3 14">Belongs to the homoserine dehydrogenase family.</text>
</comment>
<protein>
    <recommendedName>
        <fullName evidence="5 13">Homoserine dehydrogenase</fullName>
        <ecNumber evidence="4 13">1.1.1.3</ecNumber>
    </recommendedName>
</protein>
<dbReference type="InterPro" id="IPR019811">
    <property type="entry name" value="HDH_CS"/>
</dbReference>
<dbReference type="InterPro" id="IPR001342">
    <property type="entry name" value="HDH_cat"/>
</dbReference>
<reference evidence="16" key="1">
    <citation type="submission" date="2021-01" db="EMBL/GenBank/DDBJ databases">
        <title>Modified the classification status of verrucomicrobia.</title>
        <authorList>
            <person name="Feng X."/>
        </authorList>
    </citation>
    <scope>NUCLEOTIDE SEQUENCE</scope>
    <source>
        <strain evidence="16">JCM 18052</strain>
    </source>
</reference>
<organism evidence="16 17">
    <name type="scientific">Luteolibacter yonseiensis</name>
    <dbReference type="NCBI Taxonomy" id="1144680"/>
    <lineage>
        <taxon>Bacteria</taxon>
        <taxon>Pseudomonadati</taxon>
        <taxon>Verrucomicrobiota</taxon>
        <taxon>Verrucomicrobiia</taxon>
        <taxon>Verrucomicrobiales</taxon>
        <taxon>Verrucomicrobiaceae</taxon>
        <taxon>Luteolibacter</taxon>
    </lineage>
</organism>